<keyword evidence="1" id="KW-0472">Membrane</keyword>
<dbReference type="Proteomes" id="UP001346149">
    <property type="component" value="Unassembled WGS sequence"/>
</dbReference>
<sequence length="396" mass="44120">MDHIIKLVLHSSQVLWTIVILSPGPFDGSALVGAQPQQGDANSNRAARSFQPKLVVPLGIFLFMLLATLILLIIAKFSSRDRVADGSSVDSLTLSRRFSGVDKTVIDTLPFFQYSTLRGSRDGSRMTRSSASSRAATTRSISAVSIAGSSSTRRARCAAVESSPDRMASTLFLGSTRSWMRQEIAGSPDIFNEREVEEDERFRRFGDEESSIIREEGDRKELHKFRHRIVLSDVVFNNHRWSDVSLPDLMFSIEGFPVLKPGCGNPVRGDHTAEGDRYRIGHGMDRKRRSTGKFRSTGTINMISPDRPMGNWPCLSNGSEVMSEGEKKSKWEIVDVSRVRGLDRRLLNYGLPIGKRTVQWSSSRDEKVRPSISYLEDSMSMDMTNTTGQVTDYAAA</sequence>
<dbReference type="EMBL" id="JAXQNO010000008">
    <property type="protein sequence ID" value="KAK4793747.1"/>
    <property type="molecule type" value="Genomic_DNA"/>
</dbReference>
<keyword evidence="1" id="KW-0812">Transmembrane</keyword>
<keyword evidence="3" id="KW-1185">Reference proteome</keyword>
<evidence type="ECO:0000313" key="2">
    <source>
        <dbReference type="EMBL" id="KAK4793747.1"/>
    </source>
</evidence>
<keyword evidence="1" id="KW-1133">Transmembrane helix</keyword>
<accession>A0AAN7M8W4</accession>
<dbReference type="AlphaFoldDB" id="A0AAN7M8W4"/>
<evidence type="ECO:0000256" key="1">
    <source>
        <dbReference type="SAM" id="Phobius"/>
    </source>
</evidence>
<organism evidence="2 3">
    <name type="scientific">Trapa natans</name>
    <name type="common">Water chestnut</name>
    <dbReference type="NCBI Taxonomy" id="22666"/>
    <lineage>
        <taxon>Eukaryota</taxon>
        <taxon>Viridiplantae</taxon>
        <taxon>Streptophyta</taxon>
        <taxon>Embryophyta</taxon>
        <taxon>Tracheophyta</taxon>
        <taxon>Spermatophyta</taxon>
        <taxon>Magnoliopsida</taxon>
        <taxon>eudicotyledons</taxon>
        <taxon>Gunneridae</taxon>
        <taxon>Pentapetalae</taxon>
        <taxon>rosids</taxon>
        <taxon>malvids</taxon>
        <taxon>Myrtales</taxon>
        <taxon>Lythraceae</taxon>
        <taxon>Trapa</taxon>
    </lineage>
</organism>
<comment type="caution">
    <text evidence="2">The sequence shown here is derived from an EMBL/GenBank/DDBJ whole genome shotgun (WGS) entry which is preliminary data.</text>
</comment>
<evidence type="ECO:0000313" key="3">
    <source>
        <dbReference type="Proteomes" id="UP001346149"/>
    </source>
</evidence>
<feature type="transmembrane region" description="Helical" evidence="1">
    <location>
        <begin position="54"/>
        <end position="75"/>
    </location>
</feature>
<proteinExistence type="predicted"/>
<name>A0AAN7M8W4_TRANT</name>
<reference evidence="2 3" key="1">
    <citation type="journal article" date="2023" name="Hortic Res">
        <title>Pangenome of water caltrop reveals structural variations and asymmetric subgenome divergence after allopolyploidization.</title>
        <authorList>
            <person name="Zhang X."/>
            <person name="Chen Y."/>
            <person name="Wang L."/>
            <person name="Yuan Y."/>
            <person name="Fang M."/>
            <person name="Shi L."/>
            <person name="Lu R."/>
            <person name="Comes H.P."/>
            <person name="Ma Y."/>
            <person name="Chen Y."/>
            <person name="Huang G."/>
            <person name="Zhou Y."/>
            <person name="Zheng Z."/>
            <person name="Qiu Y."/>
        </authorList>
    </citation>
    <scope>NUCLEOTIDE SEQUENCE [LARGE SCALE GENOMIC DNA]</scope>
    <source>
        <strain evidence="2">F231</strain>
    </source>
</reference>
<gene>
    <name evidence="2" type="ORF">SAY86_024182</name>
</gene>
<protein>
    <submittedName>
        <fullName evidence="2">Uncharacterized protein</fullName>
    </submittedName>
</protein>